<evidence type="ECO:0000259" key="5">
    <source>
        <dbReference type="PROSITE" id="PS50931"/>
    </source>
</evidence>
<gene>
    <name evidence="6" type="ORF">SAMN05428998_1188</name>
</gene>
<keyword evidence="7" id="KW-1185">Reference proteome</keyword>
<accession>A0A1Y6CA64</accession>
<dbReference type="GO" id="GO:0003700">
    <property type="term" value="F:DNA-binding transcription factor activity"/>
    <property type="evidence" value="ECO:0007669"/>
    <property type="project" value="InterPro"/>
</dbReference>
<dbReference type="InterPro" id="IPR005119">
    <property type="entry name" value="LysR_subst-bd"/>
</dbReference>
<dbReference type="InterPro" id="IPR036390">
    <property type="entry name" value="WH_DNA-bd_sf"/>
</dbReference>
<comment type="similarity">
    <text evidence="1">Belongs to the LysR transcriptional regulatory family.</text>
</comment>
<dbReference type="STRING" id="560819.SAMN05428998_1188"/>
<dbReference type="PROSITE" id="PS50931">
    <property type="entry name" value="HTH_LYSR"/>
    <property type="match status" value="1"/>
</dbReference>
<dbReference type="GO" id="GO:0006351">
    <property type="term" value="P:DNA-templated transcription"/>
    <property type="evidence" value="ECO:0007669"/>
    <property type="project" value="TreeGrafter"/>
</dbReference>
<evidence type="ECO:0000256" key="4">
    <source>
        <dbReference type="ARBA" id="ARBA00023163"/>
    </source>
</evidence>
<dbReference type="EMBL" id="FWZX01000018">
    <property type="protein sequence ID" value="SMF51227.1"/>
    <property type="molecule type" value="Genomic_DNA"/>
</dbReference>
<dbReference type="AlphaFoldDB" id="A0A1Y6CA64"/>
<evidence type="ECO:0000256" key="2">
    <source>
        <dbReference type="ARBA" id="ARBA00023015"/>
    </source>
</evidence>
<dbReference type="InterPro" id="IPR036388">
    <property type="entry name" value="WH-like_DNA-bd_sf"/>
</dbReference>
<sequence>MDWDDLRAFLAVAQLGSLRRAAEALGVTQPTIARRLRGLEADLGLPLFERERDGHRLTAAGAVLLPEARAVETAALRVERRSHGLVGGLAETLRVGAGEWAAALLARGLAGIAEGPGIELLVTGAPAPGAGRAPEILVRHGIPETGEGLTRRVGALDCALYGAPRFAEGRALPLGPAELASLPWLGFVEEQEHYVTMRWLRERMRERPPAARLMRSDLMAAAAAGGVGVAVLPCFLGDALPGLLRLSAPIEALRADYWAVAHPDLARNPSVRAAVDWILDCFRSADGPQAAAG</sequence>
<protein>
    <submittedName>
        <fullName evidence="6">DNA-binding transcriptional regulator, LysR family</fullName>
    </submittedName>
</protein>
<organism evidence="6 7">
    <name type="scientific">Tistlia consotensis USBA 355</name>
    <dbReference type="NCBI Taxonomy" id="560819"/>
    <lineage>
        <taxon>Bacteria</taxon>
        <taxon>Pseudomonadati</taxon>
        <taxon>Pseudomonadota</taxon>
        <taxon>Alphaproteobacteria</taxon>
        <taxon>Rhodospirillales</taxon>
        <taxon>Rhodovibrionaceae</taxon>
        <taxon>Tistlia</taxon>
    </lineage>
</organism>
<feature type="domain" description="HTH lysR-type" evidence="5">
    <location>
        <begin position="1"/>
        <end position="58"/>
    </location>
</feature>
<evidence type="ECO:0000256" key="3">
    <source>
        <dbReference type="ARBA" id="ARBA00023125"/>
    </source>
</evidence>
<dbReference type="Gene3D" id="1.10.10.10">
    <property type="entry name" value="Winged helix-like DNA-binding domain superfamily/Winged helix DNA-binding domain"/>
    <property type="match status" value="1"/>
</dbReference>
<keyword evidence="2" id="KW-0805">Transcription regulation</keyword>
<dbReference type="RefSeq" id="WP_085124374.1">
    <property type="nucleotide sequence ID" value="NZ_FWZX01000018.1"/>
</dbReference>
<dbReference type="Pfam" id="PF03466">
    <property type="entry name" value="LysR_substrate"/>
    <property type="match status" value="1"/>
</dbReference>
<evidence type="ECO:0000256" key="1">
    <source>
        <dbReference type="ARBA" id="ARBA00009437"/>
    </source>
</evidence>
<dbReference type="Proteomes" id="UP000192917">
    <property type="component" value="Unassembled WGS sequence"/>
</dbReference>
<dbReference type="PANTHER" id="PTHR30537:SF3">
    <property type="entry name" value="TRANSCRIPTIONAL REGULATORY PROTEIN"/>
    <property type="match status" value="1"/>
</dbReference>
<reference evidence="6 7" key="1">
    <citation type="submission" date="2017-04" db="EMBL/GenBank/DDBJ databases">
        <authorList>
            <person name="Afonso C.L."/>
            <person name="Miller P.J."/>
            <person name="Scott M.A."/>
            <person name="Spackman E."/>
            <person name="Goraichik I."/>
            <person name="Dimitrov K.M."/>
            <person name="Suarez D.L."/>
            <person name="Swayne D.E."/>
        </authorList>
    </citation>
    <scope>NUCLEOTIDE SEQUENCE [LARGE SCALE GENOMIC DNA]</scope>
    <source>
        <strain evidence="6 7">USBA 355</strain>
    </source>
</reference>
<dbReference type="Gene3D" id="3.40.190.10">
    <property type="entry name" value="Periplasmic binding protein-like II"/>
    <property type="match status" value="2"/>
</dbReference>
<evidence type="ECO:0000313" key="7">
    <source>
        <dbReference type="Proteomes" id="UP000192917"/>
    </source>
</evidence>
<dbReference type="FunFam" id="1.10.10.10:FF:000001">
    <property type="entry name" value="LysR family transcriptional regulator"/>
    <property type="match status" value="1"/>
</dbReference>
<dbReference type="InterPro" id="IPR000847">
    <property type="entry name" value="LysR_HTH_N"/>
</dbReference>
<keyword evidence="4" id="KW-0804">Transcription</keyword>
<dbReference type="SUPFAM" id="SSF53850">
    <property type="entry name" value="Periplasmic binding protein-like II"/>
    <property type="match status" value="1"/>
</dbReference>
<dbReference type="InterPro" id="IPR058163">
    <property type="entry name" value="LysR-type_TF_proteobact-type"/>
</dbReference>
<keyword evidence="3 6" id="KW-0238">DNA-binding</keyword>
<dbReference type="SUPFAM" id="SSF46785">
    <property type="entry name" value="Winged helix' DNA-binding domain"/>
    <property type="match status" value="1"/>
</dbReference>
<dbReference type="GO" id="GO:0043565">
    <property type="term" value="F:sequence-specific DNA binding"/>
    <property type="evidence" value="ECO:0007669"/>
    <property type="project" value="TreeGrafter"/>
</dbReference>
<name>A0A1Y6CA64_9PROT</name>
<dbReference type="PANTHER" id="PTHR30537">
    <property type="entry name" value="HTH-TYPE TRANSCRIPTIONAL REGULATOR"/>
    <property type="match status" value="1"/>
</dbReference>
<proteinExistence type="inferred from homology"/>
<evidence type="ECO:0000313" key="6">
    <source>
        <dbReference type="EMBL" id="SMF51227.1"/>
    </source>
</evidence>
<dbReference type="Pfam" id="PF00126">
    <property type="entry name" value="HTH_1"/>
    <property type="match status" value="1"/>
</dbReference>
<dbReference type="PRINTS" id="PR00039">
    <property type="entry name" value="HTHLYSR"/>
</dbReference>